<dbReference type="Proteomes" id="UP000078200">
    <property type="component" value="Unassembled WGS sequence"/>
</dbReference>
<reference evidence="2" key="1">
    <citation type="submission" date="2020-05" db="UniProtKB">
        <authorList>
            <consortium name="EnsemblMetazoa"/>
        </authorList>
    </citation>
    <scope>IDENTIFICATION</scope>
    <source>
        <strain evidence="2">TTRI</strain>
    </source>
</reference>
<feature type="transmembrane region" description="Helical" evidence="1">
    <location>
        <begin position="176"/>
        <end position="193"/>
    </location>
</feature>
<keyword evidence="3" id="KW-1185">Reference proteome</keyword>
<organism evidence="2 3">
    <name type="scientific">Glossina austeni</name>
    <name type="common">Savannah tsetse fly</name>
    <dbReference type="NCBI Taxonomy" id="7395"/>
    <lineage>
        <taxon>Eukaryota</taxon>
        <taxon>Metazoa</taxon>
        <taxon>Ecdysozoa</taxon>
        <taxon>Arthropoda</taxon>
        <taxon>Hexapoda</taxon>
        <taxon>Insecta</taxon>
        <taxon>Pterygota</taxon>
        <taxon>Neoptera</taxon>
        <taxon>Endopterygota</taxon>
        <taxon>Diptera</taxon>
        <taxon>Brachycera</taxon>
        <taxon>Muscomorpha</taxon>
        <taxon>Hippoboscoidea</taxon>
        <taxon>Glossinidae</taxon>
        <taxon>Glossina</taxon>
    </lineage>
</organism>
<proteinExistence type="predicted"/>
<name>A0A1A9UKX2_GLOAU</name>
<sequence>MSSATSRSYLQTPIANSTTSQKLTSCYELIECCNKVELMTKDVNNIDELEGARDGKTNKTIVDITFEDFSITPFNGPTASPERNLERSPLFILMEKPKRCYSRKEKVKSNFEEKFMTAIDDKNHKHLLNDPSLNEASASNQCKTGISTNYHWDEDGNDLFLCISTQEINKQITQDMALILLIFFLCLFFWLALKVCSMFGKSLQHVSPGRDKV</sequence>
<dbReference type="VEuPathDB" id="VectorBase:GAUT007853"/>
<evidence type="ECO:0000313" key="3">
    <source>
        <dbReference type="Proteomes" id="UP000078200"/>
    </source>
</evidence>
<evidence type="ECO:0000256" key="1">
    <source>
        <dbReference type="SAM" id="Phobius"/>
    </source>
</evidence>
<evidence type="ECO:0000313" key="2">
    <source>
        <dbReference type="EnsemblMetazoa" id="GAUT007853-PA"/>
    </source>
</evidence>
<dbReference type="EnsemblMetazoa" id="GAUT007853-RA">
    <property type="protein sequence ID" value="GAUT007853-PA"/>
    <property type="gene ID" value="GAUT007853"/>
</dbReference>
<keyword evidence="1" id="KW-0812">Transmembrane</keyword>
<keyword evidence="1" id="KW-1133">Transmembrane helix</keyword>
<protein>
    <submittedName>
        <fullName evidence="2">Uncharacterized protein</fullName>
    </submittedName>
</protein>
<dbReference type="AlphaFoldDB" id="A0A1A9UKX2"/>
<keyword evidence="1" id="KW-0472">Membrane</keyword>
<accession>A0A1A9UKX2</accession>